<sequence>MFFYLKLAFLLSVISLMGCSGTSEQKKDVVQQSYVLSGDWKFNTFLGDGSNYRDISPTDKDIIIDNTDTDLVELNGDWKIGKEGARGSRQWGNSHVYHWSKNNDHSHNAKYYFPENLAAGYYEHFIYYPFGFGLHNTFAVKHSGGLTKHDINQRNRDGQWVSLGIYHIDAHKKHYVSAAPSSKSQVIIDAVMLRPIDEKAYLQAEKNKASAPLITVDDSTWYDLKVPGHWGMINKYSTYTGKGWYRKHFELPNDWQIKKNEKLRLHFEGVYHFATVYLNGEYVGSHQGGFTPFEIDITDAVNTKGNNILAVQADNSPMVGATWNWGGIIRDVSLVKTQDARVTYQYIHAEPDLKKGTAALTIKVRIENVSSDNRTFNFSGDISYAGEQAVLTNLHSQVEVAANSIKEFELTSALSKEQVKLWHFDRPNLYHLTSRISENDKVVHTKKDRFGIRKIELTETQMLLNGDPVRIGGYNRVSDHRYWGSSEPYELLAKDVELMKNAGANFMRIMHGTQNKKLIELCDEKGILLFEEINVRELNNPEIVAPDYLITKQWAKEMVVRDINHPSIIGWSVGNELSHHYQYVETMVKYVKEELDPHRLVTNVSNTGYYKNDTAENDPLGLSDLMMQNIYQKDPEKVITTIAERWPNRPLFVSEYGLERFENASLDNDYPNFNSWHEMLRGRNTHVVGTSIWSFNDYRSAYAQTLEEENRSWGIVNAWRQKRRGYATLQKGLSPVKDFELTQIDLNSGQAHVEFMVRGAKDYPSYRMQGYQLSWQLLDAKGEVLAEHHKDLPLLTPSSGRWSDTIHWSADVTKQVSQLAVKLLSTNGFTRYTYTHDFTLPKQAEIENLLTGVDDSGNQKVRVFIGDQKPGTQYFAKLTQQNGQIYKSKTTIDPYIELDLPNNAGDASVVLVAINGAGEGKPSRPARVKASKQLLPPVIWHSMIRDQKFILGFDGKIDDKSYRLRYGESADKLDKISTTSGRGMIVADLADGQKTVYYQLQRTTGKTNSSWTPVQTHSLLAK</sequence>
<dbReference type="RefSeq" id="WP_268076839.1">
    <property type="nucleotide sequence ID" value="NZ_CP109967.1"/>
</dbReference>
<dbReference type="InterPro" id="IPR051913">
    <property type="entry name" value="GH2_Domain-Containing"/>
</dbReference>
<name>A0ABY7ARF4_9ALTE</name>
<proteinExistence type="inferred from homology"/>
<dbReference type="InterPro" id="IPR033803">
    <property type="entry name" value="CBD-like_Golvesin-Xly"/>
</dbReference>
<comment type="similarity">
    <text evidence="1">Belongs to the glycosyl hydrolase 2 family.</text>
</comment>
<reference evidence="9" key="1">
    <citation type="submission" date="2022-10" db="EMBL/GenBank/DDBJ databases">
        <title>Catenovulum adriacola sp. nov. isolated in the Harbour of Susak.</title>
        <authorList>
            <person name="Schoch T."/>
            <person name="Reich S.J."/>
            <person name="Stoeferle S."/>
            <person name="Flaiz M."/>
            <person name="Kazda M."/>
            <person name="Riedel C.U."/>
            <person name="Duerre P."/>
        </authorList>
    </citation>
    <scope>NUCLEOTIDE SEQUENCE</scope>
    <source>
        <strain evidence="9">TS8</strain>
        <plasmid evidence="9">pCadTS8_2</plasmid>
    </source>
</reference>
<dbReference type="Pfam" id="PF02837">
    <property type="entry name" value="Glyco_hydro_2_N"/>
    <property type="match status" value="1"/>
</dbReference>
<feature type="domain" description="Golvesin/Xly CBD-like" evidence="8">
    <location>
        <begin position="62"/>
        <end position="193"/>
    </location>
</feature>
<accession>A0ABY7ARF4</accession>
<dbReference type="Pfam" id="PF00703">
    <property type="entry name" value="Glyco_hydro_2"/>
    <property type="match status" value="1"/>
</dbReference>
<evidence type="ECO:0000256" key="2">
    <source>
        <dbReference type="ARBA" id="ARBA00022801"/>
    </source>
</evidence>
<dbReference type="InterPro" id="IPR013783">
    <property type="entry name" value="Ig-like_fold"/>
</dbReference>
<dbReference type="PANTHER" id="PTHR42732">
    <property type="entry name" value="BETA-GALACTOSIDASE"/>
    <property type="match status" value="1"/>
</dbReference>
<evidence type="ECO:0000313" key="10">
    <source>
        <dbReference type="Proteomes" id="UP001163726"/>
    </source>
</evidence>
<dbReference type="Gene3D" id="3.20.20.80">
    <property type="entry name" value="Glycosidases"/>
    <property type="match status" value="1"/>
</dbReference>
<evidence type="ECO:0000259" key="8">
    <source>
        <dbReference type="Pfam" id="PF25275"/>
    </source>
</evidence>
<keyword evidence="10" id="KW-1185">Reference proteome</keyword>
<dbReference type="EMBL" id="CP109967">
    <property type="protein sequence ID" value="WAJ72123.1"/>
    <property type="molecule type" value="Genomic_DNA"/>
</dbReference>
<feature type="domain" description="Glycosyl hydrolases family 2 sugar binding" evidence="7">
    <location>
        <begin position="236"/>
        <end position="337"/>
    </location>
</feature>
<dbReference type="InterPro" id="IPR036156">
    <property type="entry name" value="Beta-gal/glucu_dom_sf"/>
</dbReference>
<evidence type="ECO:0000259" key="7">
    <source>
        <dbReference type="Pfam" id="PF02837"/>
    </source>
</evidence>
<dbReference type="InterPro" id="IPR008979">
    <property type="entry name" value="Galactose-bd-like_sf"/>
</dbReference>
<dbReference type="SUPFAM" id="SSF49303">
    <property type="entry name" value="beta-Galactosidase/glucuronidase domain"/>
    <property type="match status" value="1"/>
</dbReference>
<dbReference type="PROSITE" id="PS51257">
    <property type="entry name" value="PROKAR_LIPOPROTEIN"/>
    <property type="match status" value="1"/>
</dbReference>
<keyword evidence="4" id="KW-0732">Signal</keyword>
<geneLocation type="plasmid" evidence="9 10">
    <name>pCadTS8_2</name>
</geneLocation>
<dbReference type="InterPro" id="IPR006102">
    <property type="entry name" value="Ig-like_GH2"/>
</dbReference>
<evidence type="ECO:0000259" key="6">
    <source>
        <dbReference type="Pfam" id="PF02836"/>
    </source>
</evidence>
<dbReference type="Gene3D" id="2.60.120.260">
    <property type="entry name" value="Galactose-binding domain-like"/>
    <property type="match status" value="1"/>
</dbReference>
<evidence type="ECO:0000313" key="9">
    <source>
        <dbReference type="EMBL" id="WAJ72123.1"/>
    </source>
</evidence>
<keyword evidence="9" id="KW-0614">Plasmid</keyword>
<dbReference type="InterPro" id="IPR006104">
    <property type="entry name" value="Glyco_hydro_2_N"/>
</dbReference>
<dbReference type="Proteomes" id="UP001163726">
    <property type="component" value="Plasmid pCadTS8_2"/>
</dbReference>
<dbReference type="InterPro" id="IPR006103">
    <property type="entry name" value="Glyco_hydro_2_cat"/>
</dbReference>
<dbReference type="Pfam" id="PF25275">
    <property type="entry name" value="Golvesin_C"/>
    <property type="match status" value="1"/>
</dbReference>
<feature type="domain" description="Glycoside hydrolase family 2 immunoglobulin-like beta-sandwich" evidence="5">
    <location>
        <begin position="347"/>
        <end position="453"/>
    </location>
</feature>
<evidence type="ECO:0000256" key="1">
    <source>
        <dbReference type="ARBA" id="ARBA00007401"/>
    </source>
</evidence>
<gene>
    <name evidence="9" type="ORF">OLW01_17735</name>
</gene>
<evidence type="ECO:0000256" key="3">
    <source>
        <dbReference type="ARBA" id="ARBA00023295"/>
    </source>
</evidence>
<organism evidence="9 10">
    <name type="scientific">Catenovulum adriaticum</name>
    <dbReference type="NCBI Taxonomy" id="2984846"/>
    <lineage>
        <taxon>Bacteria</taxon>
        <taxon>Pseudomonadati</taxon>
        <taxon>Pseudomonadota</taxon>
        <taxon>Gammaproteobacteria</taxon>
        <taxon>Alteromonadales</taxon>
        <taxon>Alteromonadaceae</taxon>
        <taxon>Catenovulum</taxon>
    </lineage>
</organism>
<evidence type="ECO:0000256" key="4">
    <source>
        <dbReference type="SAM" id="SignalP"/>
    </source>
</evidence>
<dbReference type="Pfam" id="PF02836">
    <property type="entry name" value="Glyco_hydro_2_C"/>
    <property type="match status" value="1"/>
</dbReference>
<feature type="domain" description="Glycoside hydrolase family 2 catalytic" evidence="6">
    <location>
        <begin position="455"/>
        <end position="732"/>
    </location>
</feature>
<dbReference type="InterPro" id="IPR017853">
    <property type="entry name" value="GH"/>
</dbReference>
<dbReference type="PRINTS" id="PR00132">
    <property type="entry name" value="GLHYDRLASE2"/>
</dbReference>
<dbReference type="PANTHER" id="PTHR42732:SF1">
    <property type="entry name" value="BETA-MANNOSIDASE"/>
    <property type="match status" value="1"/>
</dbReference>
<evidence type="ECO:0000259" key="5">
    <source>
        <dbReference type="Pfam" id="PF00703"/>
    </source>
</evidence>
<protein>
    <submittedName>
        <fullName evidence="9">Beta galactosidase jelly roll domain-containing protein</fullName>
    </submittedName>
</protein>
<keyword evidence="2" id="KW-0378">Hydrolase</keyword>
<dbReference type="Gene3D" id="2.60.40.10">
    <property type="entry name" value="Immunoglobulins"/>
    <property type="match status" value="1"/>
</dbReference>
<dbReference type="InterPro" id="IPR006101">
    <property type="entry name" value="Glyco_hydro_2"/>
</dbReference>
<dbReference type="SUPFAM" id="SSF49785">
    <property type="entry name" value="Galactose-binding domain-like"/>
    <property type="match status" value="1"/>
</dbReference>
<keyword evidence="3" id="KW-0326">Glycosidase</keyword>
<dbReference type="SUPFAM" id="SSF51445">
    <property type="entry name" value="(Trans)glycosidases"/>
    <property type="match status" value="1"/>
</dbReference>
<feature type="signal peptide" evidence="4">
    <location>
        <begin position="1"/>
        <end position="22"/>
    </location>
</feature>
<feature type="chain" id="PRO_5045150760" evidence="4">
    <location>
        <begin position="23"/>
        <end position="1022"/>
    </location>
</feature>